<evidence type="ECO:0000256" key="3">
    <source>
        <dbReference type="ARBA" id="ARBA00022679"/>
    </source>
</evidence>
<dbReference type="InterPro" id="IPR047551">
    <property type="entry name" value="BRcat_RBR_RNF217"/>
</dbReference>
<keyword evidence="10" id="KW-0472">Membrane</keyword>
<dbReference type="EMBL" id="JXLN01010191">
    <property type="protein sequence ID" value="KPM05297.1"/>
    <property type="molecule type" value="Genomic_DNA"/>
</dbReference>
<dbReference type="InterPro" id="IPR002867">
    <property type="entry name" value="IBR_dom"/>
</dbReference>
<dbReference type="Gene3D" id="3.30.40.10">
    <property type="entry name" value="Zinc/RING finger domain, C3HC4 (zinc finger)"/>
    <property type="match status" value="1"/>
</dbReference>
<dbReference type="AlphaFoldDB" id="A0A132A2R8"/>
<keyword evidence="5" id="KW-0677">Repeat</keyword>
<keyword evidence="8" id="KW-0862">Zinc</keyword>
<evidence type="ECO:0000256" key="2">
    <source>
        <dbReference type="ARBA" id="ARBA00012251"/>
    </source>
</evidence>
<dbReference type="InterPro" id="IPR013083">
    <property type="entry name" value="Znf_RING/FYVE/PHD"/>
</dbReference>
<evidence type="ECO:0000256" key="7">
    <source>
        <dbReference type="ARBA" id="ARBA00022786"/>
    </source>
</evidence>
<organism evidence="11 12">
    <name type="scientific">Sarcoptes scabiei</name>
    <name type="common">Itch mite</name>
    <name type="synonym">Acarus scabiei</name>
    <dbReference type="NCBI Taxonomy" id="52283"/>
    <lineage>
        <taxon>Eukaryota</taxon>
        <taxon>Metazoa</taxon>
        <taxon>Ecdysozoa</taxon>
        <taxon>Arthropoda</taxon>
        <taxon>Chelicerata</taxon>
        <taxon>Arachnida</taxon>
        <taxon>Acari</taxon>
        <taxon>Acariformes</taxon>
        <taxon>Sarcoptiformes</taxon>
        <taxon>Astigmata</taxon>
        <taxon>Psoroptidia</taxon>
        <taxon>Sarcoptoidea</taxon>
        <taxon>Sarcoptidae</taxon>
        <taxon>Sarcoptinae</taxon>
        <taxon>Sarcoptes</taxon>
    </lineage>
</organism>
<protein>
    <recommendedName>
        <fullName evidence="2">RBR-type E3 ubiquitin transferase</fullName>
        <ecNumber evidence="2">2.3.2.31</ecNumber>
    </recommendedName>
</protein>
<keyword evidence="3" id="KW-0808">Transferase</keyword>
<dbReference type="Pfam" id="PF22191">
    <property type="entry name" value="IBR_1"/>
    <property type="match status" value="1"/>
</dbReference>
<sequence length="576" mass="65245">MNAINIELNAIDEDRLMPNFHPQQLDELFQNISLQEDEDEDQDEEEEEEDSEQFQHISLRNGQNNYENDLNISDIERYDSQQSLSSTTSKISSSSSPSSSLQSSVKNSIPNKIIAWKAKRQLLERIKIQGANLLAPINNKWLFDVCDCCDLKQWLLVRDCCQSKSCLDCLKQYYTTRIKMGILSIECIGTKCKQLVYRTEVMSRLAIADKALYGRLLLMQSSESDRSKPCPRCNKIFSLSFKHQEKIKRQRKMFLFKHILMLVKCDACQLDWCFKCHSPWHQGISCKDYVKGDSLLKTWAKHSNSCSGDVNAQKCPRCKIYIQRISGCDHMHCTRCKTDFCYRCGDRIRSIRFFGDHYSRLSVLGCKFRFKPEKPIQRKLIRGAVLGSKLMVLPVITTVGICTGALVLAIGVAAMPFIGSVYFYNRLRNPSQSQLACGTLYQNRLNNATVVEVIGVLNEPNLAVLLDMNEYIPQTAIAATQSEELNAIHSSSMDTYGSVHKSISDSLISKKFGGQKIGLKKMLNSIGDVLFAVDETDGDVNVPQQSNQSENNRQSKTSEGEIEIEVENSIESDSKS</sequence>
<dbReference type="CDD" id="cd20342">
    <property type="entry name" value="BRcat_RBR_RNF217"/>
    <property type="match status" value="1"/>
</dbReference>
<dbReference type="Gene3D" id="1.20.120.1750">
    <property type="match status" value="1"/>
</dbReference>
<keyword evidence="7" id="KW-0833">Ubl conjugation pathway</keyword>
<dbReference type="VEuPathDB" id="VectorBase:SSCA007884"/>
<feature type="compositionally biased region" description="Acidic residues" evidence="9">
    <location>
        <begin position="36"/>
        <end position="52"/>
    </location>
</feature>
<evidence type="ECO:0000313" key="12">
    <source>
        <dbReference type="Proteomes" id="UP000616769"/>
    </source>
</evidence>
<dbReference type="PROSITE" id="PS51873">
    <property type="entry name" value="TRIAD"/>
    <property type="match status" value="1"/>
</dbReference>
<dbReference type="CDD" id="cd20350">
    <property type="entry name" value="Rcat_RBR_RNF217"/>
    <property type="match status" value="1"/>
</dbReference>
<reference evidence="11 12" key="1">
    <citation type="journal article" date="2015" name="Parasit. Vectors">
        <title>Draft genome of the scabies mite.</title>
        <authorList>
            <person name="Rider S.D.Jr."/>
            <person name="Morgan M.S."/>
            <person name="Arlian L.G."/>
        </authorList>
    </citation>
    <scope>NUCLEOTIDE SEQUENCE [LARGE SCALE GENOMIC DNA]</scope>
    <source>
        <strain evidence="11">Arlian Lab</strain>
    </source>
</reference>
<feature type="region of interest" description="Disordered" evidence="9">
    <location>
        <begin position="36"/>
        <end position="55"/>
    </location>
</feature>
<evidence type="ECO:0000256" key="10">
    <source>
        <dbReference type="SAM" id="Phobius"/>
    </source>
</evidence>
<dbReference type="InterPro" id="IPR031127">
    <property type="entry name" value="E3_UB_ligase_RBR"/>
</dbReference>
<comment type="caution">
    <text evidence="11">The sequence shown here is derived from an EMBL/GenBank/DDBJ whole genome shotgun (WGS) entry which is preliminary data.</text>
</comment>
<evidence type="ECO:0000256" key="5">
    <source>
        <dbReference type="ARBA" id="ARBA00022737"/>
    </source>
</evidence>
<evidence type="ECO:0000256" key="6">
    <source>
        <dbReference type="ARBA" id="ARBA00022771"/>
    </source>
</evidence>
<dbReference type="InterPro" id="IPR044066">
    <property type="entry name" value="TRIAD_supradom"/>
</dbReference>
<comment type="catalytic activity">
    <reaction evidence="1">
        <text>[E2 ubiquitin-conjugating enzyme]-S-ubiquitinyl-L-cysteine + [acceptor protein]-L-lysine = [E2 ubiquitin-conjugating enzyme]-L-cysteine + [acceptor protein]-N(6)-ubiquitinyl-L-lysine.</text>
        <dbReference type="EC" id="2.3.2.31"/>
    </reaction>
</comment>
<name>A0A132A2R8_SARSC</name>
<dbReference type="GO" id="GO:0061630">
    <property type="term" value="F:ubiquitin protein ligase activity"/>
    <property type="evidence" value="ECO:0007669"/>
    <property type="project" value="UniProtKB-EC"/>
</dbReference>
<evidence type="ECO:0000256" key="1">
    <source>
        <dbReference type="ARBA" id="ARBA00001798"/>
    </source>
</evidence>
<evidence type="ECO:0000256" key="9">
    <source>
        <dbReference type="SAM" id="MobiDB-lite"/>
    </source>
</evidence>
<feature type="compositionally biased region" description="Low complexity" evidence="9">
    <location>
        <begin position="544"/>
        <end position="555"/>
    </location>
</feature>
<dbReference type="Proteomes" id="UP000616769">
    <property type="component" value="Unassembled WGS sequence"/>
</dbReference>
<dbReference type="InterPro" id="IPR047552">
    <property type="entry name" value="Rcat_RBR_RNF217"/>
</dbReference>
<dbReference type="PANTHER" id="PTHR11685">
    <property type="entry name" value="RBR FAMILY RING FINGER AND IBR DOMAIN-CONTAINING"/>
    <property type="match status" value="1"/>
</dbReference>
<feature type="compositionally biased region" description="Acidic residues" evidence="9">
    <location>
        <begin position="560"/>
        <end position="570"/>
    </location>
</feature>
<keyword evidence="10" id="KW-0812">Transmembrane</keyword>
<evidence type="ECO:0000313" key="11">
    <source>
        <dbReference type="EMBL" id="KPM05297.1"/>
    </source>
</evidence>
<keyword evidence="6" id="KW-0863">Zinc-finger</keyword>
<evidence type="ECO:0000256" key="4">
    <source>
        <dbReference type="ARBA" id="ARBA00022723"/>
    </source>
</evidence>
<evidence type="ECO:0000256" key="8">
    <source>
        <dbReference type="ARBA" id="ARBA00022833"/>
    </source>
</evidence>
<dbReference type="SUPFAM" id="SSF57850">
    <property type="entry name" value="RING/U-box"/>
    <property type="match status" value="2"/>
</dbReference>
<dbReference type="EC" id="2.3.2.31" evidence="2"/>
<proteinExistence type="predicted"/>
<dbReference type="GO" id="GO:0016567">
    <property type="term" value="P:protein ubiquitination"/>
    <property type="evidence" value="ECO:0007669"/>
    <property type="project" value="InterPro"/>
</dbReference>
<feature type="transmembrane region" description="Helical" evidence="10">
    <location>
        <begin position="391"/>
        <end position="424"/>
    </location>
</feature>
<keyword evidence="4" id="KW-0479">Metal-binding</keyword>
<dbReference type="OrthoDB" id="69641at2759"/>
<gene>
    <name evidence="11" type="ORF">QR98_0037580</name>
</gene>
<dbReference type="GO" id="GO:0008270">
    <property type="term" value="F:zinc ion binding"/>
    <property type="evidence" value="ECO:0007669"/>
    <property type="project" value="UniProtKB-KW"/>
</dbReference>
<accession>A0A132A2R8</accession>
<dbReference type="Pfam" id="PF01485">
    <property type="entry name" value="IBR"/>
    <property type="match status" value="1"/>
</dbReference>
<feature type="region of interest" description="Disordered" evidence="9">
    <location>
        <begin position="540"/>
        <end position="576"/>
    </location>
</feature>
<keyword evidence="10" id="KW-1133">Transmembrane helix</keyword>